<dbReference type="EMBL" id="ML179529">
    <property type="protein sequence ID" value="THU85803.1"/>
    <property type="molecule type" value="Genomic_DNA"/>
</dbReference>
<reference evidence="2 3" key="1">
    <citation type="journal article" date="2019" name="Nat. Ecol. Evol.">
        <title>Megaphylogeny resolves global patterns of mushroom evolution.</title>
        <authorList>
            <person name="Varga T."/>
            <person name="Krizsan K."/>
            <person name="Foldi C."/>
            <person name="Dima B."/>
            <person name="Sanchez-Garcia M."/>
            <person name="Sanchez-Ramirez S."/>
            <person name="Szollosi G.J."/>
            <person name="Szarkandi J.G."/>
            <person name="Papp V."/>
            <person name="Albert L."/>
            <person name="Andreopoulos W."/>
            <person name="Angelini C."/>
            <person name="Antonin V."/>
            <person name="Barry K.W."/>
            <person name="Bougher N.L."/>
            <person name="Buchanan P."/>
            <person name="Buyck B."/>
            <person name="Bense V."/>
            <person name="Catcheside P."/>
            <person name="Chovatia M."/>
            <person name="Cooper J."/>
            <person name="Damon W."/>
            <person name="Desjardin D."/>
            <person name="Finy P."/>
            <person name="Geml J."/>
            <person name="Haridas S."/>
            <person name="Hughes K."/>
            <person name="Justo A."/>
            <person name="Karasinski D."/>
            <person name="Kautmanova I."/>
            <person name="Kiss B."/>
            <person name="Kocsube S."/>
            <person name="Kotiranta H."/>
            <person name="LaButti K.M."/>
            <person name="Lechner B.E."/>
            <person name="Liimatainen K."/>
            <person name="Lipzen A."/>
            <person name="Lukacs Z."/>
            <person name="Mihaltcheva S."/>
            <person name="Morgado L.N."/>
            <person name="Niskanen T."/>
            <person name="Noordeloos M.E."/>
            <person name="Ohm R.A."/>
            <person name="Ortiz-Santana B."/>
            <person name="Ovrebo C."/>
            <person name="Racz N."/>
            <person name="Riley R."/>
            <person name="Savchenko A."/>
            <person name="Shiryaev A."/>
            <person name="Soop K."/>
            <person name="Spirin V."/>
            <person name="Szebenyi C."/>
            <person name="Tomsovsky M."/>
            <person name="Tulloss R.E."/>
            <person name="Uehling J."/>
            <person name="Grigoriev I.V."/>
            <person name="Vagvolgyi C."/>
            <person name="Papp T."/>
            <person name="Martin F.M."/>
            <person name="Miettinen O."/>
            <person name="Hibbett D.S."/>
            <person name="Nagy L.G."/>
        </authorList>
    </citation>
    <scope>NUCLEOTIDE SEQUENCE [LARGE SCALE GENOMIC DNA]</scope>
    <source>
        <strain evidence="2 3">CBS 962.96</strain>
    </source>
</reference>
<protein>
    <submittedName>
        <fullName evidence="2">Uncharacterized protein</fullName>
    </submittedName>
</protein>
<keyword evidence="3" id="KW-1185">Reference proteome</keyword>
<organism evidence="2 3">
    <name type="scientific">Dendrothele bispora (strain CBS 962.96)</name>
    <dbReference type="NCBI Taxonomy" id="1314807"/>
    <lineage>
        <taxon>Eukaryota</taxon>
        <taxon>Fungi</taxon>
        <taxon>Dikarya</taxon>
        <taxon>Basidiomycota</taxon>
        <taxon>Agaricomycotina</taxon>
        <taxon>Agaricomycetes</taxon>
        <taxon>Agaricomycetidae</taxon>
        <taxon>Agaricales</taxon>
        <taxon>Agaricales incertae sedis</taxon>
        <taxon>Dendrothele</taxon>
    </lineage>
</organism>
<accession>A0A4S8LB64</accession>
<evidence type="ECO:0000313" key="2">
    <source>
        <dbReference type="EMBL" id="THU85803.1"/>
    </source>
</evidence>
<name>A0A4S8LB64_DENBC</name>
<feature type="compositionally biased region" description="Low complexity" evidence="1">
    <location>
        <begin position="33"/>
        <end position="42"/>
    </location>
</feature>
<dbReference type="Proteomes" id="UP000297245">
    <property type="component" value="Unassembled WGS sequence"/>
</dbReference>
<feature type="region of interest" description="Disordered" evidence="1">
    <location>
        <begin position="26"/>
        <end position="138"/>
    </location>
</feature>
<feature type="compositionally biased region" description="Pro residues" evidence="1">
    <location>
        <begin position="80"/>
        <end position="99"/>
    </location>
</feature>
<evidence type="ECO:0000256" key="1">
    <source>
        <dbReference type="SAM" id="MobiDB-lite"/>
    </source>
</evidence>
<feature type="compositionally biased region" description="Pro residues" evidence="1">
    <location>
        <begin position="43"/>
        <end position="57"/>
    </location>
</feature>
<dbReference type="AlphaFoldDB" id="A0A4S8LB64"/>
<evidence type="ECO:0000313" key="3">
    <source>
        <dbReference type="Proteomes" id="UP000297245"/>
    </source>
</evidence>
<proteinExistence type="predicted"/>
<gene>
    <name evidence="2" type="ORF">K435DRAFT_868942</name>
</gene>
<sequence>MLEGKIGRLIEAIKAKCPGLDAVEETATKSVAPSPSTSKNPSPSRPPPCARQPPLPKVPEEVPETQPPSKAVSPATADSVPPPQTTPLPEPAPAQPVPSTPSSSSPKKAPPTPGPSTRSSRKRQQEAEEADKAPEDLPTWAKDMEAYLMADVKGKDWRQAVDSLLELETACSFKSSTKSLKNTMRSQAVQHWHCGMVERLNARVEKAGAWE</sequence>
<feature type="compositionally biased region" description="Basic and acidic residues" evidence="1">
    <location>
        <begin position="123"/>
        <end position="135"/>
    </location>
</feature>